<dbReference type="AlphaFoldDB" id="A0A263D320"/>
<dbReference type="Proteomes" id="UP000242444">
    <property type="component" value="Unassembled WGS sequence"/>
</dbReference>
<evidence type="ECO:0000313" key="2">
    <source>
        <dbReference type="EMBL" id="OZM72017.1"/>
    </source>
</evidence>
<protein>
    <submittedName>
        <fullName evidence="2">Uncharacterized protein</fullName>
    </submittedName>
</protein>
<dbReference type="EMBL" id="NKYE01000010">
    <property type="protein sequence ID" value="OZM72017.1"/>
    <property type="molecule type" value="Genomic_DNA"/>
</dbReference>
<comment type="caution">
    <text evidence="2">The sequence shown here is derived from an EMBL/GenBank/DDBJ whole genome shotgun (WGS) entry which is preliminary data.</text>
</comment>
<gene>
    <name evidence="2" type="ORF">CFN78_17950</name>
</gene>
<organism evidence="2 3">
    <name type="scientific">Amycolatopsis antarctica</name>
    <dbReference type="NCBI Taxonomy" id="1854586"/>
    <lineage>
        <taxon>Bacteria</taxon>
        <taxon>Bacillati</taxon>
        <taxon>Actinomycetota</taxon>
        <taxon>Actinomycetes</taxon>
        <taxon>Pseudonocardiales</taxon>
        <taxon>Pseudonocardiaceae</taxon>
        <taxon>Amycolatopsis</taxon>
    </lineage>
</organism>
<dbReference type="InParanoid" id="A0A263D320"/>
<reference evidence="2 3" key="1">
    <citation type="submission" date="2017-07" db="EMBL/GenBank/DDBJ databases">
        <title>Amycolatopsis antarcticus sp. nov., isolated from the surface of an Antarcticus brown macroalga.</title>
        <authorList>
            <person name="Wang J."/>
            <person name="Leiva S."/>
            <person name="Huang J."/>
            <person name="Huang Y."/>
        </authorList>
    </citation>
    <scope>NUCLEOTIDE SEQUENCE [LARGE SCALE GENOMIC DNA]</scope>
    <source>
        <strain evidence="2 3">AU-G6</strain>
    </source>
</reference>
<proteinExistence type="predicted"/>
<evidence type="ECO:0000313" key="3">
    <source>
        <dbReference type="Proteomes" id="UP000242444"/>
    </source>
</evidence>
<name>A0A263D320_9PSEU</name>
<keyword evidence="3" id="KW-1185">Reference proteome</keyword>
<feature type="region of interest" description="Disordered" evidence="1">
    <location>
        <begin position="37"/>
        <end position="64"/>
    </location>
</feature>
<accession>A0A263D320</accession>
<evidence type="ECO:0000256" key="1">
    <source>
        <dbReference type="SAM" id="MobiDB-lite"/>
    </source>
</evidence>
<sequence>MDVEETGARSWTAPETRWAIDVIHGSRIPLAWNEDEASDPEFHDAAPSVTGHRPHPGGTREAIG</sequence>